<evidence type="ECO:0000259" key="5">
    <source>
        <dbReference type="Pfam" id="PF22039"/>
    </source>
</evidence>
<evidence type="ECO:0000313" key="6">
    <source>
        <dbReference type="EMBL" id="RZT88678.1"/>
    </source>
</evidence>
<dbReference type="InterPro" id="IPR032466">
    <property type="entry name" value="Metal_Hydrolase"/>
</dbReference>
<sequence length="398" mass="41568">MDTVLVADRVLVGDAGEVVEPSQPPAGVLIRDGRIAAVGTAAEVRARSVDAQELAFPGGTVLPGLVNSHVHLCGDLSREPFGTASSGDRDAIAALMRRNALSALRGGCTTVRDLGDSHGLAFTLRDAIAAGEVPGPRILAAGTPLTVPGGHCWFLGGEVEGRAAIADRIDHLAAAGADLIKVMAGGGQMTPTGPSMYSSQFDPADLAFVVERAAVHGLRVAGHAHATRTIIECVDAGVHTVEHCGWRTGPGKVELCDATAARMAEAGIAAGDTTPPQWRMLAEKIPFPEDFRLGDQLPWMRDHGVPILVGTDSGLPNAVFDRFPTSLELYTERGFDRAHVLALVTALAADTLGLADETGRVRPGLAADLLVVPGDPRDDLQALGRPQLVMARGRRFEG</sequence>
<evidence type="ECO:0000313" key="7">
    <source>
        <dbReference type="Proteomes" id="UP000291591"/>
    </source>
</evidence>
<dbReference type="RefSeq" id="WP_130292652.1">
    <property type="nucleotide sequence ID" value="NZ_SHKL01000001.1"/>
</dbReference>
<keyword evidence="3" id="KW-0862">Zinc</keyword>
<dbReference type="InterPro" id="IPR006680">
    <property type="entry name" value="Amidohydro-rel"/>
</dbReference>
<evidence type="ECO:0000256" key="2">
    <source>
        <dbReference type="ARBA" id="ARBA00022801"/>
    </source>
</evidence>
<evidence type="ECO:0000256" key="3">
    <source>
        <dbReference type="ARBA" id="ARBA00022833"/>
    </source>
</evidence>
<feature type="domain" description="Aminodeoxyfutalosine deaminase/Imidazolonepropionase-like composite" evidence="5">
    <location>
        <begin position="26"/>
        <end position="47"/>
    </location>
</feature>
<comment type="caution">
    <text evidence="6">The sequence shown here is derived from an EMBL/GenBank/DDBJ whole genome shotgun (WGS) entry which is preliminary data.</text>
</comment>
<protein>
    <submittedName>
        <fullName evidence="6">Imidazolonepropionase-like amidohydrolase</fullName>
    </submittedName>
</protein>
<dbReference type="AlphaFoldDB" id="A0A4Q7V4R7"/>
<dbReference type="InterPro" id="IPR054418">
    <property type="entry name" value="MQNX/HUTI_composite_N"/>
</dbReference>
<evidence type="ECO:0000256" key="1">
    <source>
        <dbReference type="ARBA" id="ARBA00022723"/>
    </source>
</evidence>
<dbReference type="SUPFAM" id="SSF51556">
    <property type="entry name" value="Metallo-dependent hydrolases"/>
    <property type="match status" value="1"/>
</dbReference>
<dbReference type="PANTHER" id="PTHR43135">
    <property type="entry name" value="ALPHA-D-RIBOSE 1-METHYLPHOSPHONATE 5-TRIPHOSPHATE DIPHOSPHATASE"/>
    <property type="match status" value="1"/>
</dbReference>
<dbReference type="Pfam" id="PF01979">
    <property type="entry name" value="Amidohydro_1"/>
    <property type="match status" value="1"/>
</dbReference>
<organism evidence="6 7">
    <name type="scientific">Pseudonocardia sediminis</name>
    <dbReference type="NCBI Taxonomy" id="1397368"/>
    <lineage>
        <taxon>Bacteria</taxon>
        <taxon>Bacillati</taxon>
        <taxon>Actinomycetota</taxon>
        <taxon>Actinomycetes</taxon>
        <taxon>Pseudonocardiales</taxon>
        <taxon>Pseudonocardiaceae</taxon>
        <taxon>Pseudonocardia</taxon>
    </lineage>
</organism>
<keyword evidence="7" id="KW-1185">Reference proteome</keyword>
<dbReference type="Pfam" id="PF22039">
    <property type="entry name" value="HUTI_composite_bact"/>
    <property type="match status" value="1"/>
</dbReference>
<dbReference type="SUPFAM" id="SSF51338">
    <property type="entry name" value="Composite domain of metallo-dependent hydrolases"/>
    <property type="match status" value="2"/>
</dbReference>
<dbReference type="GO" id="GO:0046872">
    <property type="term" value="F:metal ion binding"/>
    <property type="evidence" value="ECO:0007669"/>
    <property type="project" value="UniProtKB-KW"/>
</dbReference>
<keyword evidence="2 6" id="KW-0378">Hydrolase</keyword>
<reference evidence="6 7" key="1">
    <citation type="submission" date="2019-02" db="EMBL/GenBank/DDBJ databases">
        <title>Sequencing the genomes of 1000 actinobacteria strains.</title>
        <authorList>
            <person name="Klenk H.-P."/>
        </authorList>
    </citation>
    <scope>NUCLEOTIDE SEQUENCE [LARGE SCALE GENOMIC DNA]</scope>
    <source>
        <strain evidence="6 7">DSM 45779</strain>
    </source>
</reference>
<proteinExistence type="predicted"/>
<dbReference type="InterPro" id="IPR011059">
    <property type="entry name" value="Metal-dep_hydrolase_composite"/>
</dbReference>
<dbReference type="Gene3D" id="3.20.20.140">
    <property type="entry name" value="Metal-dependent hydrolases"/>
    <property type="match status" value="1"/>
</dbReference>
<evidence type="ECO:0000259" key="4">
    <source>
        <dbReference type="Pfam" id="PF01979"/>
    </source>
</evidence>
<dbReference type="OrthoDB" id="3514520at2"/>
<dbReference type="GO" id="GO:0016810">
    <property type="term" value="F:hydrolase activity, acting on carbon-nitrogen (but not peptide) bonds"/>
    <property type="evidence" value="ECO:0007669"/>
    <property type="project" value="InterPro"/>
</dbReference>
<gene>
    <name evidence="6" type="ORF">EV383_5622</name>
</gene>
<feature type="domain" description="Amidohydrolase-related" evidence="4">
    <location>
        <begin position="60"/>
        <end position="394"/>
    </location>
</feature>
<dbReference type="InterPro" id="IPR051781">
    <property type="entry name" value="Metallo-dep_Hydrolase"/>
</dbReference>
<dbReference type="Proteomes" id="UP000291591">
    <property type="component" value="Unassembled WGS sequence"/>
</dbReference>
<dbReference type="Gene3D" id="2.30.40.10">
    <property type="entry name" value="Urease, subunit C, domain 1"/>
    <property type="match status" value="1"/>
</dbReference>
<dbReference type="PANTHER" id="PTHR43135:SF3">
    <property type="entry name" value="ALPHA-D-RIBOSE 1-METHYLPHOSPHONATE 5-TRIPHOSPHATE DIPHOSPHATASE"/>
    <property type="match status" value="1"/>
</dbReference>
<keyword evidence="1" id="KW-0479">Metal-binding</keyword>
<name>A0A4Q7V4R7_PSEST</name>
<dbReference type="EMBL" id="SHKL01000001">
    <property type="protein sequence ID" value="RZT88678.1"/>
    <property type="molecule type" value="Genomic_DNA"/>
</dbReference>
<accession>A0A4Q7V4R7</accession>